<keyword evidence="1" id="KW-0812">Transmembrane</keyword>
<sequence length="114" mass="12554">MNAANLYLALLFTASAAWNITREDENTTKLDSKNTVHEKQAPRSNVYTVTVLVPIACGIVLAVIIVGMAFVMKTCNEKTNGTKSEEEQQQEVEETVDVDQVVLLADSSDEESLY</sequence>
<keyword evidence="4" id="KW-1185">Reference proteome</keyword>
<name>A0A7I8V9Q2_9ANNE</name>
<keyword evidence="1" id="KW-0472">Membrane</keyword>
<proteinExistence type="predicted"/>
<protein>
    <submittedName>
        <fullName evidence="3">DgyrCDS2253</fullName>
    </submittedName>
</protein>
<feature type="chain" id="PRO_5029888279" evidence="2">
    <location>
        <begin position="18"/>
        <end position="114"/>
    </location>
</feature>
<evidence type="ECO:0000256" key="2">
    <source>
        <dbReference type="SAM" id="SignalP"/>
    </source>
</evidence>
<evidence type="ECO:0000313" key="4">
    <source>
        <dbReference type="Proteomes" id="UP000549394"/>
    </source>
</evidence>
<keyword evidence="1" id="KW-1133">Transmembrane helix</keyword>
<dbReference type="AlphaFoldDB" id="A0A7I8V9Q2"/>
<organism evidence="3 4">
    <name type="scientific">Dimorphilus gyrociliatus</name>
    <dbReference type="NCBI Taxonomy" id="2664684"/>
    <lineage>
        <taxon>Eukaryota</taxon>
        <taxon>Metazoa</taxon>
        <taxon>Spiralia</taxon>
        <taxon>Lophotrochozoa</taxon>
        <taxon>Annelida</taxon>
        <taxon>Polychaeta</taxon>
        <taxon>Polychaeta incertae sedis</taxon>
        <taxon>Dinophilidae</taxon>
        <taxon>Dimorphilus</taxon>
    </lineage>
</organism>
<keyword evidence="2" id="KW-0732">Signal</keyword>
<feature type="signal peptide" evidence="2">
    <location>
        <begin position="1"/>
        <end position="17"/>
    </location>
</feature>
<gene>
    <name evidence="3" type="ORF">DGYR_LOCUS2107</name>
</gene>
<reference evidence="3 4" key="1">
    <citation type="submission" date="2020-08" db="EMBL/GenBank/DDBJ databases">
        <authorList>
            <person name="Hejnol A."/>
        </authorList>
    </citation>
    <scope>NUCLEOTIDE SEQUENCE [LARGE SCALE GENOMIC DNA]</scope>
</reference>
<evidence type="ECO:0000256" key="1">
    <source>
        <dbReference type="SAM" id="Phobius"/>
    </source>
</evidence>
<evidence type="ECO:0000313" key="3">
    <source>
        <dbReference type="EMBL" id="CAD5113059.1"/>
    </source>
</evidence>
<feature type="transmembrane region" description="Helical" evidence="1">
    <location>
        <begin position="46"/>
        <end position="71"/>
    </location>
</feature>
<dbReference type="Proteomes" id="UP000549394">
    <property type="component" value="Unassembled WGS sequence"/>
</dbReference>
<accession>A0A7I8V9Q2</accession>
<dbReference type="EMBL" id="CAJFCJ010000003">
    <property type="protein sequence ID" value="CAD5113059.1"/>
    <property type="molecule type" value="Genomic_DNA"/>
</dbReference>
<comment type="caution">
    <text evidence="3">The sequence shown here is derived from an EMBL/GenBank/DDBJ whole genome shotgun (WGS) entry which is preliminary data.</text>
</comment>